<evidence type="ECO:0000313" key="2">
    <source>
        <dbReference type="EMBL" id="GAF37319.1"/>
    </source>
</evidence>
<name>X0PBC3_9LACO</name>
<accession>X0PBC3</accession>
<feature type="compositionally biased region" description="Polar residues" evidence="1">
    <location>
        <begin position="72"/>
        <end position="85"/>
    </location>
</feature>
<comment type="caution">
    <text evidence="2">The sequence shown here is derived from an EMBL/GenBank/DDBJ whole genome shotgun (WGS) entry which is preliminary data.</text>
</comment>
<dbReference type="EMBL" id="BAKI01000029">
    <property type="protein sequence ID" value="GAF37319.1"/>
    <property type="molecule type" value="Genomic_DNA"/>
</dbReference>
<dbReference type="AlphaFoldDB" id="X0PBC3"/>
<protein>
    <submittedName>
        <fullName evidence="2">Uncharacterized protein</fullName>
    </submittedName>
</protein>
<dbReference type="RefSeq" id="WP_272944532.1">
    <property type="nucleotide sequence ID" value="NZ_BAKI01000029.1"/>
</dbReference>
<dbReference type="InterPro" id="IPR021145">
    <property type="entry name" value="Portal_protein_SPP1_Gp6-like"/>
</dbReference>
<dbReference type="Proteomes" id="UP000019488">
    <property type="component" value="Unassembled WGS sequence"/>
</dbReference>
<dbReference type="Pfam" id="PF05133">
    <property type="entry name" value="SPP1_portal"/>
    <property type="match status" value="1"/>
</dbReference>
<reference evidence="2" key="1">
    <citation type="journal article" date="2014" name="Genome Announc.">
        <title>Draft Genome Sequences of Two Lactobacillus Strains, L. farraginis JCM 14108T and L. composti JCM 14202T, Isolated from Compost of Distilled Shochu Residue.</title>
        <authorList>
            <person name="Yuki M."/>
            <person name="Oshima K."/>
            <person name="Suda W."/>
            <person name="Kitahara M."/>
            <person name="Kitamura K."/>
            <person name="Iida T."/>
            <person name="Hattori M."/>
            <person name="Ohkuma M."/>
        </authorList>
    </citation>
    <scope>NUCLEOTIDE SEQUENCE [LARGE SCALE GENOMIC DNA]</scope>
    <source>
        <strain evidence="2">JCM 14108</strain>
    </source>
</reference>
<feature type="compositionally biased region" description="Basic and acidic residues" evidence="1">
    <location>
        <begin position="41"/>
        <end position="65"/>
    </location>
</feature>
<sequence length="85" mass="9511">MEYTFNFTIPHNLLAEAQTANELQSTTSRETAIASLSNVPDAKKEMQKISAEQNKEAQQAKKRGLDPYVDIENNQNNTTQPKGDD</sequence>
<proteinExistence type="predicted"/>
<evidence type="ECO:0000256" key="1">
    <source>
        <dbReference type="SAM" id="MobiDB-lite"/>
    </source>
</evidence>
<evidence type="ECO:0000313" key="3">
    <source>
        <dbReference type="Proteomes" id="UP000019488"/>
    </source>
</evidence>
<gene>
    <name evidence="2" type="ORF">JCM14108_2342</name>
</gene>
<dbReference type="eggNOG" id="ENOG5030BAR">
    <property type="taxonomic scope" value="Bacteria"/>
</dbReference>
<organism evidence="2 3">
    <name type="scientific">Lentilactobacillus farraginis DSM 18382 = JCM 14108</name>
    <dbReference type="NCBI Taxonomy" id="1423743"/>
    <lineage>
        <taxon>Bacteria</taxon>
        <taxon>Bacillati</taxon>
        <taxon>Bacillota</taxon>
        <taxon>Bacilli</taxon>
        <taxon>Lactobacillales</taxon>
        <taxon>Lactobacillaceae</taxon>
        <taxon>Lentilactobacillus</taxon>
    </lineage>
</organism>
<feature type="region of interest" description="Disordered" evidence="1">
    <location>
        <begin position="36"/>
        <end position="85"/>
    </location>
</feature>